<feature type="transmembrane region" description="Helical" evidence="1">
    <location>
        <begin position="707"/>
        <end position="725"/>
    </location>
</feature>
<dbReference type="RefSeq" id="WP_201082161.1">
    <property type="nucleotide sequence ID" value="NZ_CP067421.1"/>
</dbReference>
<proteinExistence type="predicted"/>
<dbReference type="EMBL" id="CP067421">
    <property type="protein sequence ID" value="QQP92901.1"/>
    <property type="molecule type" value="Genomic_DNA"/>
</dbReference>
<dbReference type="Proteomes" id="UP000595197">
    <property type="component" value="Plasmid pTT6-1"/>
</dbReference>
<evidence type="ECO:0000313" key="3">
    <source>
        <dbReference type="Proteomes" id="UP000595197"/>
    </source>
</evidence>
<accession>A0ABX7BEU1</accession>
<feature type="transmembrane region" description="Helical" evidence="1">
    <location>
        <begin position="21"/>
        <end position="41"/>
    </location>
</feature>
<evidence type="ECO:0000313" key="2">
    <source>
        <dbReference type="EMBL" id="QQP92901.1"/>
    </source>
</evidence>
<organism evidence="2 3">
    <name type="scientific">Skermanella cutis</name>
    <dbReference type="NCBI Taxonomy" id="2775420"/>
    <lineage>
        <taxon>Bacteria</taxon>
        <taxon>Pseudomonadati</taxon>
        <taxon>Pseudomonadota</taxon>
        <taxon>Alphaproteobacteria</taxon>
        <taxon>Rhodospirillales</taxon>
        <taxon>Azospirillaceae</taxon>
        <taxon>Skermanella</taxon>
    </lineage>
</organism>
<feature type="transmembrane region" description="Helical" evidence="1">
    <location>
        <begin position="360"/>
        <end position="377"/>
    </location>
</feature>
<evidence type="ECO:0000256" key="1">
    <source>
        <dbReference type="SAM" id="Phobius"/>
    </source>
</evidence>
<sequence>MTHLNILAPRAWTGSRGLSTAAMASLAVLLAVAGGIVAELGEPGFFFRDDMQHYFMPMFMEIGGQLAQGTWPAISLRTWFGGNLVGEYQYAVYNPVSLLLYWAIHRMSDPAAAAFVFSVFHLALCSLGTFLLARAVGLRNDLAVVAAVVVSTNNMLVYWFAASWISHLVAFAWSTWAMAFLVRATEDPRHAVTAAAAIFLTLTSGFPQAAIAVAVWAAVLAGERRYRTGSFRPAAALAVSVACGVLVSLPAILPVAALVEDSMRPRGWSNNGFNTALLGDLLKFSFPSHASLLNTYGGVRSVTPPLYLTAWFALPVVLICLARRCLIAPAALLPFAAALCFAVLAQGPDQLGPFRYPFRYLPWFHLCLALACLVLLHRATRAGPRPTGAGSGLGTGVILGALSLVMFVLSVQQQPDLWRLHAGFFALHLGFSLVLAAMVRTRGTPVGAFLVASSLCFTVATHAAWPHNNILGRMVLPERPPAFVEGEAAAGGRSLQLAGHVSSGRADVMEEATSGNAFLLGEGGMINGYSPISPRGLAQRLCMGLFGWTCPDAAAELFRRDAETGLDLADLARIDRISVSRSSHLDAFLAHKPDRWLVAAEGRFMTEFRRREPLPAGGGNLSWLPPGVAVDRTPVVSDREERHVLSAGPAYRGGRLVLARAAYPGYRAELNGRPLPVEAYLGVLVSVVLPDDPSGELRVRFDPPGGTAGWLAASGGLGLLAAWLLRTRFRRRGSP</sequence>
<feature type="transmembrane region" description="Helical" evidence="1">
    <location>
        <begin position="330"/>
        <end position="348"/>
    </location>
</feature>
<feature type="transmembrane region" description="Helical" evidence="1">
    <location>
        <begin position="417"/>
        <end position="439"/>
    </location>
</feature>
<feature type="transmembrane region" description="Helical" evidence="1">
    <location>
        <begin position="306"/>
        <end position="323"/>
    </location>
</feature>
<keyword evidence="3" id="KW-1185">Reference proteome</keyword>
<keyword evidence="2" id="KW-0614">Plasmid</keyword>
<feature type="transmembrane region" description="Helical" evidence="1">
    <location>
        <begin position="88"/>
        <end position="104"/>
    </location>
</feature>
<geneLocation type="plasmid" evidence="2 3">
    <name>pTT6-1</name>
</geneLocation>
<feature type="transmembrane region" description="Helical" evidence="1">
    <location>
        <begin position="446"/>
        <end position="465"/>
    </location>
</feature>
<evidence type="ECO:0008006" key="4">
    <source>
        <dbReference type="Google" id="ProtNLM"/>
    </source>
</evidence>
<name>A0ABX7BEU1_9PROT</name>
<feature type="transmembrane region" description="Helical" evidence="1">
    <location>
        <begin position="389"/>
        <end position="411"/>
    </location>
</feature>
<keyword evidence="1" id="KW-1133">Transmembrane helix</keyword>
<feature type="transmembrane region" description="Helical" evidence="1">
    <location>
        <begin position="111"/>
        <end position="136"/>
    </location>
</feature>
<feature type="transmembrane region" description="Helical" evidence="1">
    <location>
        <begin position="191"/>
        <end position="222"/>
    </location>
</feature>
<feature type="transmembrane region" description="Helical" evidence="1">
    <location>
        <begin position="234"/>
        <end position="259"/>
    </location>
</feature>
<keyword evidence="1" id="KW-0472">Membrane</keyword>
<gene>
    <name evidence="2" type="ORF">IGS68_31170</name>
</gene>
<reference evidence="2" key="1">
    <citation type="submission" date="2021-02" db="EMBL/GenBank/DDBJ databases">
        <title>Skermanella TT6 skin isolate.</title>
        <authorList>
            <person name="Lee K."/>
            <person name="Ganzorig M."/>
        </authorList>
    </citation>
    <scope>NUCLEOTIDE SEQUENCE</scope>
    <source>
        <strain evidence="2">TT6</strain>
    </source>
</reference>
<protein>
    <recommendedName>
        <fullName evidence="4">YfhO family protein</fullName>
    </recommendedName>
</protein>
<keyword evidence="1" id="KW-0812">Transmembrane</keyword>
<feature type="transmembrane region" description="Helical" evidence="1">
    <location>
        <begin position="168"/>
        <end position="185"/>
    </location>
</feature>